<evidence type="ECO:0000256" key="3">
    <source>
        <dbReference type="ARBA" id="ARBA00022679"/>
    </source>
</evidence>
<sequence>MEAPLPGPERARAAADRVRPELSSALEAKGLHFGDPIFLRAFKDERILEAWIRNRTTRKYELFRTWNIAALSGTLGPKNAEGDFQVPEGFYFVPPSGMKPDSTFHLAFNIGFPNAYDRAHNRTGTFIMIHGNQVSTGCLAMTDDGIEEIYTLCEAALTKGQKFFRVHLFPFRMTEARMAAESANPNLDFWKELEPGYRFFEKSKIPPDVTVEDGHYRFQSSVR</sequence>
<feature type="domain" description="L,D-TPase catalytic" evidence="8">
    <location>
        <begin position="37"/>
        <end position="169"/>
    </location>
</feature>
<evidence type="ECO:0000256" key="2">
    <source>
        <dbReference type="ARBA" id="ARBA00005992"/>
    </source>
</evidence>
<keyword evidence="3" id="KW-0808">Transferase</keyword>
<dbReference type="PANTHER" id="PTHR36699">
    <property type="entry name" value="LD-TRANSPEPTIDASE"/>
    <property type="match status" value="1"/>
</dbReference>
<proteinExistence type="inferred from homology"/>
<dbReference type="AlphaFoldDB" id="A0A934S5M4"/>
<protein>
    <submittedName>
        <fullName evidence="9">Murein L,D-transpeptidase</fullName>
    </submittedName>
</protein>
<evidence type="ECO:0000259" key="8">
    <source>
        <dbReference type="PROSITE" id="PS52029"/>
    </source>
</evidence>
<keyword evidence="4 7" id="KW-0133">Cell shape</keyword>
<dbReference type="GO" id="GO:0071555">
    <property type="term" value="P:cell wall organization"/>
    <property type="evidence" value="ECO:0007669"/>
    <property type="project" value="UniProtKB-UniRule"/>
</dbReference>
<dbReference type="PANTHER" id="PTHR36699:SF1">
    <property type="entry name" value="L,D-TRANSPEPTIDASE YAFK-RELATED"/>
    <property type="match status" value="1"/>
</dbReference>
<evidence type="ECO:0000313" key="10">
    <source>
        <dbReference type="Proteomes" id="UP000603141"/>
    </source>
</evidence>
<dbReference type="PROSITE" id="PS52029">
    <property type="entry name" value="LD_TPASE"/>
    <property type="match status" value="1"/>
</dbReference>
<evidence type="ECO:0000256" key="7">
    <source>
        <dbReference type="PROSITE-ProRule" id="PRU01373"/>
    </source>
</evidence>
<name>A0A934S5M4_9BACT</name>
<feature type="active site" description="Nucleophile" evidence="7">
    <location>
        <position position="138"/>
    </location>
</feature>
<evidence type="ECO:0000256" key="4">
    <source>
        <dbReference type="ARBA" id="ARBA00022960"/>
    </source>
</evidence>
<dbReference type="GO" id="GO:0008360">
    <property type="term" value="P:regulation of cell shape"/>
    <property type="evidence" value="ECO:0007669"/>
    <property type="project" value="UniProtKB-UniRule"/>
</dbReference>
<accession>A0A934S5M4</accession>
<feature type="active site" description="Proton donor/acceptor" evidence="7">
    <location>
        <position position="130"/>
    </location>
</feature>
<dbReference type="GO" id="GO:0009252">
    <property type="term" value="P:peptidoglycan biosynthetic process"/>
    <property type="evidence" value="ECO:0007669"/>
    <property type="project" value="UniProtKB-KW"/>
</dbReference>
<keyword evidence="10" id="KW-1185">Reference proteome</keyword>
<dbReference type="EMBL" id="JAENIJ010000004">
    <property type="protein sequence ID" value="MBK1881609.1"/>
    <property type="molecule type" value="Genomic_DNA"/>
</dbReference>
<keyword evidence="5 7" id="KW-0573">Peptidoglycan synthesis</keyword>
<dbReference type="Proteomes" id="UP000603141">
    <property type="component" value="Unassembled WGS sequence"/>
</dbReference>
<organism evidence="9 10">
    <name type="scientific">Luteolibacter pohnpeiensis</name>
    <dbReference type="NCBI Taxonomy" id="454153"/>
    <lineage>
        <taxon>Bacteria</taxon>
        <taxon>Pseudomonadati</taxon>
        <taxon>Verrucomicrobiota</taxon>
        <taxon>Verrucomicrobiia</taxon>
        <taxon>Verrucomicrobiales</taxon>
        <taxon>Verrucomicrobiaceae</taxon>
        <taxon>Luteolibacter</taxon>
    </lineage>
</organism>
<evidence type="ECO:0000313" key="9">
    <source>
        <dbReference type="EMBL" id="MBK1881609.1"/>
    </source>
</evidence>
<reference evidence="9" key="1">
    <citation type="submission" date="2021-01" db="EMBL/GenBank/DDBJ databases">
        <title>Modified the classification status of verrucomicrobia.</title>
        <authorList>
            <person name="Feng X."/>
        </authorList>
    </citation>
    <scope>NUCLEOTIDE SEQUENCE</scope>
    <source>
        <strain evidence="9">KCTC 22041</strain>
    </source>
</reference>
<evidence type="ECO:0000256" key="6">
    <source>
        <dbReference type="ARBA" id="ARBA00023316"/>
    </source>
</evidence>
<comment type="caution">
    <text evidence="9">The sequence shown here is derived from an EMBL/GenBank/DDBJ whole genome shotgun (WGS) entry which is preliminary data.</text>
</comment>
<dbReference type="GO" id="GO:0004180">
    <property type="term" value="F:carboxypeptidase activity"/>
    <property type="evidence" value="ECO:0007669"/>
    <property type="project" value="UniProtKB-ARBA"/>
</dbReference>
<evidence type="ECO:0000256" key="5">
    <source>
        <dbReference type="ARBA" id="ARBA00022984"/>
    </source>
</evidence>
<dbReference type="CDD" id="cd16913">
    <property type="entry name" value="YkuD_like"/>
    <property type="match status" value="1"/>
</dbReference>
<dbReference type="InterPro" id="IPR038063">
    <property type="entry name" value="Transpep_catalytic_dom"/>
</dbReference>
<dbReference type="Pfam" id="PF03734">
    <property type="entry name" value="YkuD"/>
    <property type="match status" value="1"/>
</dbReference>
<comment type="pathway">
    <text evidence="1 7">Cell wall biogenesis; peptidoglycan biosynthesis.</text>
</comment>
<comment type="similarity">
    <text evidence="2">Belongs to the YkuD family.</text>
</comment>
<dbReference type="InterPro" id="IPR005490">
    <property type="entry name" value="LD_TPept_cat_dom"/>
</dbReference>
<evidence type="ECO:0000256" key="1">
    <source>
        <dbReference type="ARBA" id="ARBA00004752"/>
    </source>
</evidence>
<dbReference type="GO" id="GO:0016740">
    <property type="term" value="F:transferase activity"/>
    <property type="evidence" value="ECO:0007669"/>
    <property type="project" value="UniProtKB-KW"/>
</dbReference>
<gene>
    <name evidence="9" type="ORF">JIN85_04240</name>
</gene>
<keyword evidence="6 7" id="KW-0961">Cell wall biogenesis/degradation</keyword>
<dbReference type="SUPFAM" id="SSF141523">
    <property type="entry name" value="L,D-transpeptidase catalytic domain-like"/>
    <property type="match status" value="1"/>
</dbReference>